<name>A6JPS9_RAT</name>
<evidence type="ECO:0000313" key="3">
    <source>
        <dbReference type="Proteomes" id="UP000234681"/>
    </source>
</evidence>
<feature type="region of interest" description="Disordered" evidence="1">
    <location>
        <begin position="52"/>
        <end position="105"/>
    </location>
</feature>
<sequence>MHELNRSTTIINEIDKTLDNMSSYRNNEWIVVGRLWRLKTTLAKQTGQPEVMMEGAEGGPGRGTVLGSWRNLDNPSHRMDSNPWHRRGGRGGKYSSCPWSQGSKR</sequence>
<dbReference type="AlphaFoldDB" id="A6JPS9"/>
<organism evidence="2 3">
    <name type="scientific">Rattus norvegicus</name>
    <name type="common">Rat</name>
    <dbReference type="NCBI Taxonomy" id="10116"/>
    <lineage>
        <taxon>Eukaryota</taxon>
        <taxon>Metazoa</taxon>
        <taxon>Chordata</taxon>
        <taxon>Craniata</taxon>
        <taxon>Vertebrata</taxon>
        <taxon>Euteleostomi</taxon>
        <taxon>Mammalia</taxon>
        <taxon>Eutheria</taxon>
        <taxon>Euarchontoglires</taxon>
        <taxon>Glires</taxon>
        <taxon>Rodentia</taxon>
        <taxon>Myomorpha</taxon>
        <taxon>Muroidea</taxon>
        <taxon>Muridae</taxon>
        <taxon>Murinae</taxon>
        <taxon>Rattus</taxon>
    </lineage>
</organism>
<dbReference type="EMBL" id="CH473995">
    <property type="protein sequence ID" value="EDL78843.1"/>
    <property type="molecule type" value="Genomic_DNA"/>
</dbReference>
<reference evidence="2 3" key="1">
    <citation type="submission" date="2005-09" db="EMBL/GenBank/DDBJ databases">
        <authorList>
            <person name="Mural R.J."/>
            <person name="Li P.W."/>
            <person name="Adams M.D."/>
            <person name="Amanatides P.G."/>
            <person name="Baden-Tillson H."/>
            <person name="Barnstead M."/>
            <person name="Chin S.H."/>
            <person name="Dew I."/>
            <person name="Evans C.A."/>
            <person name="Ferriera S."/>
            <person name="Flanigan M."/>
            <person name="Fosler C."/>
            <person name="Glodek A."/>
            <person name="Gu Z."/>
            <person name="Holt R.A."/>
            <person name="Jennings D."/>
            <person name="Kraft C.L."/>
            <person name="Lu F."/>
            <person name="Nguyen T."/>
            <person name="Nusskern D.R."/>
            <person name="Pfannkoch C.M."/>
            <person name="Sitter C."/>
            <person name="Sutton G.G."/>
            <person name="Venter J.C."/>
            <person name="Wang Z."/>
            <person name="Woodage T."/>
            <person name="Zheng X.H."/>
            <person name="Zhong F."/>
        </authorList>
    </citation>
    <scope>NUCLEOTIDE SEQUENCE [LARGE SCALE GENOMIC DNA]</scope>
    <source>
        <strain>BN</strain>
        <strain evidence="3">Sprague-Dawley</strain>
    </source>
</reference>
<accession>A6JPS9</accession>
<dbReference type="Proteomes" id="UP000234681">
    <property type="component" value="Chromosome 16"/>
</dbReference>
<gene>
    <name evidence="2" type="ORF">rCG_59125</name>
</gene>
<evidence type="ECO:0000256" key="1">
    <source>
        <dbReference type="SAM" id="MobiDB-lite"/>
    </source>
</evidence>
<proteinExistence type="predicted"/>
<evidence type="ECO:0000313" key="2">
    <source>
        <dbReference type="EMBL" id="EDL78843.1"/>
    </source>
</evidence>
<protein>
    <submittedName>
        <fullName evidence="2">RCG59125</fullName>
    </submittedName>
</protein>